<dbReference type="PROSITE" id="PS51819">
    <property type="entry name" value="VOC"/>
    <property type="match status" value="1"/>
</dbReference>
<keyword evidence="4" id="KW-1185">Reference proteome</keyword>
<dbReference type="Proteomes" id="UP001344906">
    <property type="component" value="Unassembled WGS sequence"/>
</dbReference>
<evidence type="ECO:0000256" key="1">
    <source>
        <dbReference type="ARBA" id="ARBA00022723"/>
    </source>
</evidence>
<dbReference type="RefSeq" id="WP_338248169.1">
    <property type="nucleotide sequence ID" value="NZ_BSRI01000001.1"/>
</dbReference>
<protein>
    <submittedName>
        <fullName evidence="3">Glyoxalase</fullName>
    </submittedName>
</protein>
<evidence type="ECO:0000259" key="2">
    <source>
        <dbReference type="PROSITE" id="PS51819"/>
    </source>
</evidence>
<gene>
    <name evidence="3" type="ORF">KDH_13560</name>
</gene>
<sequence>MKVHKIDHVGIVVNDLAAAKAFFLEVGLELQGEGIVEGEWVDNVVGLHDMKATYAMLRTSNGEANIELIQFYRPIGEKDRERPLANTAGIRHIAFVVEDIEAVVAKLKKQGAEMVGRIQNYEDTYKLCYIRGPEDIILELAEPVN</sequence>
<organism evidence="3 4">
    <name type="scientific">Dictyobacter halimunensis</name>
    <dbReference type="NCBI Taxonomy" id="3026934"/>
    <lineage>
        <taxon>Bacteria</taxon>
        <taxon>Bacillati</taxon>
        <taxon>Chloroflexota</taxon>
        <taxon>Ktedonobacteria</taxon>
        <taxon>Ktedonobacterales</taxon>
        <taxon>Dictyobacteraceae</taxon>
        <taxon>Dictyobacter</taxon>
    </lineage>
</organism>
<comment type="caution">
    <text evidence="3">The sequence shown here is derived from an EMBL/GenBank/DDBJ whole genome shotgun (WGS) entry which is preliminary data.</text>
</comment>
<name>A0ABQ6FNA0_9CHLR</name>
<reference evidence="3 4" key="1">
    <citation type="submission" date="2023-02" db="EMBL/GenBank/DDBJ databases">
        <title>Dictyobacter halimunensis sp. nov., a new member of the class Ktedonobacteria from forest soil in a geothermal area.</title>
        <authorList>
            <person name="Rachmania M.K."/>
            <person name="Ningsih F."/>
            <person name="Sakai Y."/>
            <person name="Yabe S."/>
            <person name="Yokota A."/>
            <person name="Sjamsuridzal W."/>
        </authorList>
    </citation>
    <scope>NUCLEOTIDE SEQUENCE [LARGE SCALE GENOMIC DNA]</scope>
    <source>
        <strain evidence="3 4">S3.2.2.5</strain>
    </source>
</reference>
<dbReference type="Pfam" id="PF13669">
    <property type="entry name" value="Glyoxalase_4"/>
    <property type="match status" value="1"/>
</dbReference>
<dbReference type="InterPro" id="IPR029068">
    <property type="entry name" value="Glyas_Bleomycin-R_OHBP_Dase"/>
</dbReference>
<dbReference type="PANTHER" id="PTHR43048:SF5">
    <property type="entry name" value="BLR5325 PROTEIN"/>
    <property type="match status" value="1"/>
</dbReference>
<dbReference type="CDD" id="cd08353">
    <property type="entry name" value="VOC_like"/>
    <property type="match status" value="1"/>
</dbReference>
<evidence type="ECO:0000313" key="4">
    <source>
        <dbReference type="Proteomes" id="UP001344906"/>
    </source>
</evidence>
<dbReference type="InterPro" id="IPR037523">
    <property type="entry name" value="VOC_core"/>
</dbReference>
<keyword evidence="1" id="KW-0479">Metal-binding</keyword>
<proteinExistence type="predicted"/>
<dbReference type="PANTHER" id="PTHR43048">
    <property type="entry name" value="METHYLMALONYL-COA EPIMERASE"/>
    <property type="match status" value="1"/>
</dbReference>
<dbReference type="Gene3D" id="3.10.180.10">
    <property type="entry name" value="2,3-Dihydroxybiphenyl 1,2-Dioxygenase, domain 1"/>
    <property type="match status" value="1"/>
</dbReference>
<evidence type="ECO:0000313" key="3">
    <source>
        <dbReference type="EMBL" id="GLV54509.1"/>
    </source>
</evidence>
<dbReference type="EMBL" id="BSRI01000001">
    <property type="protein sequence ID" value="GLV54509.1"/>
    <property type="molecule type" value="Genomic_DNA"/>
</dbReference>
<dbReference type="InterPro" id="IPR051785">
    <property type="entry name" value="MMCE/EMCE_epimerase"/>
</dbReference>
<accession>A0ABQ6FNA0</accession>
<feature type="domain" description="VOC" evidence="2">
    <location>
        <begin position="5"/>
        <end position="143"/>
    </location>
</feature>
<dbReference type="SUPFAM" id="SSF54593">
    <property type="entry name" value="Glyoxalase/Bleomycin resistance protein/Dihydroxybiphenyl dioxygenase"/>
    <property type="match status" value="1"/>
</dbReference>